<evidence type="ECO:0000313" key="4">
    <source>
        <dbReference type="Proteomes" id="UP000612899"/>
    </source>
</evidence>
<dbReference type="Pfam" id="PF07508">
    <property type="entry name" value="Recombinase"/>
    <property type="match status" value="1"/>
</dbReference>
<feature type="region of interest" description="Disordered" evidence="1">
    <location>
        <begin position="183"/>
        <end position="225"/>
    </location>
</feature>
<dbReference type="GO" id="GO:0000150">
    <property type="term" value="F:DNA strand exchange activity"/>
    <property type="evidence" value="ECO:0007669"/>
    <property type="project" value="InterPro"/>
</dbReference>
<keyword evidence="4" id="KW-1185">Reference proteome</keyword>
<comment type="caution">
    <text evidence="3">The sequence shown here is derived from an EMBL/GenBank/DDBJ whole genome shotgun (WGS) entry which is preliminary data.</text>
</comment>
<dbReference type="AlphaFoldDB" id="A0A8J3Q212"/>
<accession>A0A8J3Q212</accession>
<gene>
    <name evidence="3" type="ORF">Rhe02_00080</name>
</gene>
<evidence type="ECO:0000313" key="3">
    <source>
        <dbReference type="EMBL" id="GIH01941.1"/>
    </source>
</evidence>
<organism evidence="3 4">
    <name type="scientific">Rhizocola hellebori</name>
    <dbReference type="NCBI Taxonomy" id="1392758"/>
    <lineage>
        <taxon>Bacteria</taxon>
        <taxon>Bacillati</taxon>
        <taxon>Actinomycetota</taxon>
        <taxon>Actinomycetes</taxon>
        <taxon>Micromonosporales</taxon>
        <taxon>Micromonosporaceae</taxon>
        <taxon>Rhizocola</taxon>
    </lineage>
</organism>
<dbReference type="RefSeq" id="WP_203905902.1">
    <property type="nucleotide sequence ID" value="NZ_BONY01000001.1"/>
</dbReference>
<dbReference type="EMBL" id="BONY01000001">
    <property type="protein sequence ID" value="GIH01941.1"/>
    <property type="molecule type" value="Genomic_DNA"/>
</dbReference>
<evidence type="ECO:0000259" key="2">
    <source>
        <dbReference type="Pfam" id="PF07508"/>
    </source>
</evidence>
<feature type="domain" description="Recombinase" evidence="2">
    <location>
        <begin position="112"/>
        <end position="210"/>
    </location>
</feature>
<sequence>MTFPVTAESPTSLLGIPLIAADEPIIRSGRTGKIERNAALTLLRRTKQGVAECYVLEMLEKSRNGIEIHTGQGFNVGKPCYGYIAEKIKHPVPAKRAQGKHKTKLTPDPIRWRTVPQIFDLRLKDVLSYRAIAGYLNQDLETWPPPQPVDPERAVGRWTPGAVREILVNPKYTGFMVWNRRATKDKRHPGKNNPKDQWVISGVPTHPARVNVAPSAPRRNSWQDA</sequence>
<dbReference type="InterPro" id="IPR011109">
    <property type="entry name" value="DNA_bind_recombinase_dom"/>
</dbReference>
<dbReference type="InterPro" id="IPR038109">
    <property type="entry name" value="DNA_bind_recomb_sf"/>
</dbReference>
<dbReference type="GO" id="GO:0003677">
    <property type="term" value="F:DNA binding"/>
    <property type="evidence" value="ECO:0007669"/>
    <property type="project" value="InterPro"/>
</dbReference>
<proteinExistence type="predicted"/>
<dbReference type="Gene3D" id="3.90.1750.20">
    <property type="entry name" value="Putative Large Serine Recombinase, Chain B, Domain 2"/>
    <property type="match status" value="1"/>
</dbReference>
<protein>
    <recommendedName>
        <fullName evidence="2">Recombinase domain-containing protein</fullName>
    </recommendedName>
</protein>
<name>A0A8J3Q212_9ACTN</name>
<evidence type="ECO:0000256" key="1">
    <source>
        <dbReference type="SAM" id="MobiDB-lite"/>
    </source>
</evidence>
<dbReference type="Proteomes" id="UP000612899">
    <property type="component" value="Unassembled WGS sequence"/>
</dbReference>
<reference evidence="3" key="1">
    <citation type="submission" date="2021-01" db="EMBL/GenBank/DDBJ databases">
        <title>Whole genome shotgun sequence of Rhizocola hellebori NBRC 109834.</title>
        <authorList>
            <person name="Komaki H."/>
            <person name="Tamura T."/>
        </authorList>
    </citation>
    <scope>NUCLEOTIDE SEQUENCE</scope>
    <source>
        <strain evidence="3">NBRC 109834</strain>
    </source>
</reference>